<keyword evidence="2 5" id="KW-0812">Transmembrane</keyword>
<gene>
    <name evidence="7" type="ORF">W97_05094</name>
</gene>
<protein>
    <recommendedName>
        <fullName evidence="6">Major facilitator superfamily (MFS) profile domain-containing protein</fullName>
    </recommendedName>
</protein>
<keyword evidence="8" id="KW-1185">Reference proteome</keyword>
<proteinExistence type="predicted"/>
<feature type="transmembrane region" description="Helical" evidence="5">
    <location>
        <begin position="116"/>
        <end position="134"/>
    </location>
</feature>
<evidence type="ECO:0000256" key="2">
    <source>
        <dbReference type="ARBA" id="ARBA00022692"/>
    </source>
</evidence>
<feature type="transmembrane region" description="Helical" evidence="5">
    <location>
        <begin position="45"/>
        <end position="66"/>
    </location>
</feature>
<feature type="domain" description="Major facilitator superfamily (MFS) profile" evidence="6">
    <location>
        <begin position="50"/>
        <end position="499"/>
    </location>
</feature>
<feature type="transmembrane region" description="Helical" evidence="5">
    <location>
        <begin position="400"/>
        <end position="425"/>
    </location>
</feature>
<dbReference type="InterPro" id="IPR011701">
    <property type="entry name" value="MFS"/>
</dbReference>
<dbReference type="PROSITE" id="PS50850">
    <property type="entry name" value="MFS"/>
    <property type="match status" value="1"/>
</dbReference>
<feature type="transmembrane region" description="Helical" evidence="5">
    <location>
        <begin position="437"/>
        <end position="456"/>
    </location>
</feature>
<feature type="transmembrane region" description="Helical" evidence="5">
    <location>
        <begin position="271"/>
        <end position="292"/>
    </location>
</feature>
<organism evidence="7 8">
    <name type="scientific">Coniosporium apollinis (strain CBS 100218)</name>
    <name type="common">Rock-inhabiting black yeast</name>
    <dbReference type="NCBI Taxonomy" id="1168221"/>
    <lineage>
        <taxon>Eukaryota</taxon>
        <taxon>Fungi</taxon>
        <taxon>Dikarya</taxon>
        <taxon>Ascomycota</taxon>
        <taxon>Pezizomycotina</taxon>
        <taxon>Dothideomycetes</taxon>
        <taxon>Dothideomycetes incertae sedis</taxon>
        <taxon>Coniosporium</taxon>
    </lineage>
</organism>
<name>R7YVB7_CONA1</name>
<feature type="transmembrane region" description="Helical" evidence="5">
    <location>
        <begin position="375"/>
        <end position="394"/>
    </location>
</feature>
<dbReference type="eggNOG" id="KOG0254">
    <property type="taxonomic scope" value="Eukaryota"/>
</dbReference>
<feature type="transmembrane region" description="Helical" evidence="5">
    <location>
        <begin position="313"/>
        <end position="335"/>
    </location>
</feature>
<reference evidence="8" key="1">
    <citation type="submission" date="2012-06" db="EMBL/GenBank/DDBJ databases">
        <title>The genome sequence of Coniosporium apollinis CBS 100218.</title>
        <authorList>
            <consortium name="The Broad Institute Genome Sequencing Platform"/>
            <person name="Cuomo C."/>
            <person name="Gorbushina A."/>
            <person name="Noack S."/>
            <person name="Walker B."/>
            <person name="Young S.K."/>
            <person name="Zeng Q."/>
            <person name="Gargeya S."/>
            <person name="Fitzgerald M."/>
            <person name="Haas B."/>
            <person name="Abouelleil A."/>
            <person name="Alvarado L."/>
            <person name="Arachchi H.M."/>
            <person name="Berlin A.M."/>
            <person name="Chapman S.B."/>
            <person name="Goldberg J."/>
            <person name="Griggs A."/>
            <person name="Gujja S."/>
            <person name="Hansen M."/>
            <person name="Howarth C."/>
            <person name="Imamovic A."/>
            <person name="Larimer J."/>
            <person name="McCowan C."/>
            <person name="Montmayeur A."/>
            <person name="Murphy C."/>
            <person name="Neiman D."/>
            <person name="Pearson M."/>
            <person name="Priest M."/>
            <person name="Roberts A."/>
            <person name="Saif S."/>
            <person name="Shea T."/>
            <person name="Sisk P."/>
            <person name="Sykes S."/>
            <person name="Wortman J."/>
            <person name="Nusbaum C."/>
            <person name="Birren B."/>
        </authorList>
    </citation>
    <scope>NUCLEOTIDE SEQUENCE [LARGE SCALE GENOMIC DNA]</scope>
    <source>
        <strain evidence="8">CBS 100218</strain>
    </source>
</reference>
<dbReference type="CDD" id="cd17476">
    <property type="entry name" value="MFS_Amf1_MDR_like"/>
    <property type="match status" value="1"/>
</dbReference>
<dbReference type="AlphaFoldDB" id="R7YVB7"/>
<dbReference type="GeneID" id="19902405"/>
<evidence type="ECO:0000256" key="3">
    <source>
        <dbReference type="ARBA" id="ARBA00022989"/>
    </source>
</evidence>
<evidence type="ECO:0000313" key="8">
    <source>
        <dbReference type="Proteomes" id="UP000016924"/>
    </source>
</evidence>
<comment type="subcellular location">
    <subcellularLocation>
        <location evidence="1">Membrane</location>
        <topology evidence="1">Multi-pass membrane protein</topology>
    </subcellularLocation>
</comment>
<dbReference type="EMBL" id="JH767576">
    <property type="protein sequence ID" value="EON65852.1"/>
    <property type="molecule type" value="Genomic_DNA"/>
</dbReference>
<dbReference type="PANTHER" id="PTHR42718">
    <property type="entry name" value="MAJOR FACILITATOR SUPERFAMILY MULTIDRUG TRANSPORTER MFSC"/>
    <property type="match status" value="1"/>
</dbReference>
<dbReference type="GO" id="GO:0016020">
    <property type="term" value="C:membrane"/>
    <property type="evidence" value="ECO:0007669"/>
    <property type="project" value="UniProtKB-SubCell"/>
</dbReference>
<evidence type="ECO:0000256" key="5">
    <source>
        <dbReference type="SAM" id="Phobius"/>
    </source>
</evidence>
<dbReference type="GO" id="GO:0022857">
    <property type="term" value="F:transmembrane transporter activity"/>
    <property type="evidence" value="ECO:0007669"/>
    <property type="project" value="InterPro"/>
</dbReference>
<dbReference type="OrthoDB" id="2130629at2759"/>
<keyword evidence="4 5" id="KW-0472">Membrane</keyword>
<dbReference type="RefSeq" id="XP_007781169.1">
    <property type="nucleotide sequence ID" value="XM_007782979.1"/>
</dbReference>
<dbReference type="Gene3D" id="1.20.1720.10">
    <property type="entry name" value="Multidrug resistance protein D"/>
    <property type="match status" value="1"/>
</dbReference>
<dbReference type="InterPro" id="IPR020846">
    <property type="entry name" value="MFS_dom"/>
</dbReference>
<dbReference type="Pfam" id="PF07690">
    <property type="entry name" value="MFS_1"/>
    <property type="match status" value="1"/>
</dbReference>
<dbReference type="Gene3D" id="1.20.1250.20">
    <property type="entry name" value="MFS general substrate transporter like domains"/>
    <property type="match status" value="1"/>
</dbReference>
<dbReference type="PANTHER" id="PTHR42718:SF36">
    <property type="entry name" value="MULTIDRUG TRANSPORTER, PUTATIVE (AFU_ORTHOLOGUE AFUA_4G13820)-RELATED"/>
    <property type="match status" value="1"/>
</dbReference>
<dbReference type="InterPro" id="IPR036259">
    <property type="entry name" value="MFS_trans_sf"/>
</dbReference>
<evidence type="ECO:0000313" key="7">
    <source>
        <dbReference type="EMBL" id="EON65852.1"/>
    </source>
</evidence>
<feature type="transmembrane region" description="Helical" evidence="5">
    <location>
        <begin position="146"/>
        <end position="166"/>
    </location>
</feature>
<feature type="transmembrane region" description="Helical" evidence="5">
    <location>
        <begin position="476"/>
        <end position="495"/>
    </location>
</feature>
<feature type="transmembrane region" description="Helical" evidence="5">
    <location>
        <begin position="347"/>
        <end position="368"/>
    </location>
</feature>
<dbReference type="Proteomes" id="UP000016924">
    <property type="component" value="Unassembled WGS sequence"/>
</dbReference>
<sequence>MSDSPPLSSTVMAENSGIKVDEFETPETRIERLGRERPEKFKSSWAEAGFVFSVVMSQVLTEYFVSGFNVVLPTVIADLGIPRSSSTWPAAAFSLVVSSFLLIFGRLADMYGGYPIYLGGVIWLTLWSIVAGFAHNELMLDFCRALQGLAPAAYLPASLMLLGSIYRPGLRKNIVFSLYGACAPLGFFIGILFAGVAAEYATWGWYFWIGAILTAITTVIAYFTIPSDIKERRGLGIKMDWLGAILSSCGLILVVYAITDSSHALNGWATPYIYVLLIVGVLLLGATVYVEGWVAEMPLLPPDLFAVKYMKPLILALLFTYGSLGIFLLYTTFYMTEVMGGSPIQLVAWYLPMALGGCIVATCGGFVLHLIPGSVMVIAAGVAWIIAPLLFALVPEGANYWAWVFPSMICATVGIDITFNVTNIFITTSLPLRQQGLGGALINSVLQLGIAFFLGFSEVIATNTRDQGPMRSYKTVFWFELACAGAALVLLVGFVKISKASSAMTADEIEAMVKPTDFPLTRMISRRLSITRTLSQR</sequence>
<keyword evidence="3 5" id="KW-1133">Transmembrane helix</keyword>
<feature type="transmembrane region" description="Helical" evidence="5">
    <location>
        <begin position="237"/>
        <end position="259"/>
    </location>
</feature>
<feature type="transmembrane region" description="Helical" evidence="5">
    <location>
        <begin position="86"/>
        <end position="104"/>
    </location>
</feature>
<accession>R7YVB7</accession>
<dbReference type="OMA" id="ENIMHAS"/>
<evidence type="ECO:0000259" key="6">
    <source>
        <dbReference type="PROSITE" id="PS50850"/>
    </source>
</evidence>
<feature type="transmembrane region" description="Helical" evidence="5">
    <location>
        <begin position="178"/>
        <end position="197"/>
    </location>
</feature>
<dbReference type="HOGENOM" id="CLU_000960_27_2_1"/>
<feature type="transmembrane region" description="Helical" evidence="5">
    <location>
        <begin position="203"/>
        <end position="225"/>
    </location>
</feature>
<evidence type="ECO:0000256" key="1">
    <source>
        <dbReference type="ARBA" id="ARBA00004141"/>
    </source>
</evidence>
<dbReference type="SUPFAM" id="SSF103473">
    <property type="entry name" value="MFS general substrate transporter"/>
    <property type="match status" value="1"/>
</dbReference>
<evidence type="ECO:0000256" key="4">
    <source>
        <dbReference type="ARBA" id="ARBA00023136"/>
    </source>
</evidence>